<dbReference type="PANTHER" id="PTHR43861">
    <property type="entry name" value="TRANS-ACONITATE 2-METHYLTRANSFERASE-RELATED"/>
    <property type="match status" value="1"/>
</dbReference>
<proteinExistence type="predicted"/>
<dbReference type="RefSeq" id="WP_011312674.1">
    <property type="nucleotide sequence ID" value="NC_007404.1"/>
</dbReference>
<dbReference type="CDD" id="cd02440">
    <property type="entry name" value="AdoMet_MTases"/>
    <property type="match status" value="1"/>
</dbReference>
<dbReference type="Gene3D" id="3.40.50.150">
    <property type="entry name" value="Vaccinia Virus protein VP39"/>
    <property type="match status" value="1"/>
</dbReference>
<dbReference type="EMBL" id="CP000116">
    <property type="protein sequence ID" value="AAZ98115.1"/>
    <property type="molecule type" value="Genomic_DNA"/>
</dbReference>
<dbReference type="InterPro" id="IPR041698">
    <property type="entry name" value="Methyltransf_25"/>
</dbReference>
<dbReference type="Proteomes" id="UP000008291">
    <property type="component" value="Chromosome"/>
</dbReference>
<dbReference type="AlphaFoldDB" id="Q3SGX8"/>
<evidence type="ECO:0000256" key="1">
    <source>
        <dbReference type="ARBA" id="ARBA00022679"/>
    </source>
</evidence>
<evidence type="ECO:0000259" key="2">
    <source>
        <dbReference type="Pfam" id="PF13649"/>
    </source>
</evidence>
<sequence>MNENRSIAFFDEQFRRQPNDVALKLNPFEALALPYLTGDVLDFGCGLGNLAFAAAGRGCTVTALDGSPAAIEHIRCRAATEGASVFASLADLRDYPLTREYDCVVSIGLLMFFNCSTAFRVLADLQAHVRPGGVAVINVLVEGTTYLEMFDPLDHCLFAPSELQHRFAGWTIERMEFADFEAPQNTLKRFCTAVAQKRAA</sequence>
<dbReference type="SUPFAM" id="SSF53335">
    <property type="entry name" value="S-adenosyl-L-methionine-dependent methyltransferases"/>
    <property type="match status" value="1"/>
</dbReference>
<reference evidence="3 4" key="1">
    <citation type="journal article" date="2006" name="J. Bacteriol.">
        <title>The genome sequence of the obligately chemolithoautotrophic, facultatively anaerobic bacterium Thiobacillus denitrificans.</title>
        <authorList>
            <person name="Beller H.R."/>
            <person name="Chain P.S."/>
            <person name="Letain T.E."/>
            <person name="Chakicherla A."/>
            <person name="Larimer F.W."/>
            <person name="Richardson P.M."/>
            <person name="Coleman M.A."/>
            <person name="Wood A.P."/>
            <person name="Kelly D.P."/>
        </authorList>
    </citation>
    <scope>NUCLEOTIDE SEQUENCE [LARGE SCALE GENOMIC DNA]</scope>
    <source>
        <strain evidence="3 4">ATCC 25259</strain>
    </source>
</reference>
<dbReference type="InterPro" id="IPR029063">
    <property type="entry name" value="SAM-dependent_MTases_sf"/>
</dbReference>
<keyword evidence="4" id="KW-1185">Reference proteome</keyword>
<gene>
    <name evidence="3" type="ordered locus">Tbd_2162</name>
</gene>
<protein>
    <recommendedName>
        <fullName evidence="2">Methyltransferase domain-containing protein</fullName>
    </recommendedName>
</protein>
<dbReference type="SMR" id="Q3SGX8"/>
<keyword evidence="1" id="KW-0808">Transferase</keyword>
<dbReference type="KEGG" id="tbd:Tbd_2162"/>
<dbReference type="HOGENOM" id="CLU_1377498_0_0_4"/>
<accession>Q3SGX8</accession>
<dbReference type="OrthoDB" id="1853779at2"/>
<organism evidence="3 4">
    <name type="scientific">Thiobacillus denitrificans (strain ATCC 25259 / T1)</name>
    <dbReference type="NCBI Taxonomy" id="292415"/>
    <lineage>
        <taxon>Bacteria</taxon>
        <taxon>Pseudomonadati</taxon>
        <taxon>Pseudomonadota</taxon>
        <taxon>Betaproteobacteria</taxon>
        <taxon>Nitrosomonadales</taxon>
        <taxon>Thiobacillaceae</taxon>
        <taxon>Thiobacillus</taxon>
    </lineage>
</organism>
<dbReference type="Pfam" id="PF13649">
    <property type="entry name" value="Methyltransf_25"/>
    <property type="match status" value="1"/>
</dbReference>
<dbReference type="eggNOG" id="COG2230">
    <property type="taxonomic scope" value="Bacteria"/>
</dbReference>
<dbReference type="GO" id="GO:0016740">
    <property type="term" value="F:transferase activity"/>
    <property type="evidence" value="ECO:0007669"/>
    <property type="project" value="UniProtKB-KW"/>
</dbReference>
<feature type="domain" description="Methyltransferase" evidence="2">
    <location>
        <begin position="40"/>
        <end position="133"/>
    </location>
</feature>
<evidence type="ECO:0000313" key="4">
    <source>
        <dbReference type="Proteomes" id="UP000008291"/>
    </source>
</evidence>
<evidence type="ECO:0000313" key="3">
    <source>
        <dbReference type="EMBL" id="AAZ98115.1"/>
    </source>
</evidence>
<name>Q3SGX8_THIDA</name>